<evidence type="ECO:0008006" key="4">
    <source>
        <dbReference type="Google" id="ProtNLM"/>
    </source>
</evidence>
<dbReference type="OrthoDB" id="6806838at2759"/>
<evidence type="ECO:0000313" key="3">
    <source>
        <dbReference type="Proteomes" id="UP001152888"/>
    </source>
</evidence>
<proteinExistence type="predicted"/>
<dbReference type="EMBL" id="CAKOFQ010006680">
    <property type="protein sequence ID" value="CAH1959148.1"/>
    <property type="molecule type" value="Genomic_DNA"/>
</dbReference>
<evidence type="ECO:0000256" key="1">
    <source>
        <dbReference type="SAM" id="SignalP"/>
    </source>
</evidence>
<sequence length="72" mass="8241">MAFHRIALLLAFAFIAVASVNSTKCYKCNSLSWEGCSEPQDPKYHTFECSTPKEDPACVQITFVRSKYFYLH</sequence>
<dbReference type="AlphaFoldDB" id="A0A9P0NU69"/>
<gene>
    <name evidence="2" type="ORF">ACAOBT_LOCUS3027</name>
</gene>
<reference evidence="2" key="1">
    <citation type="submission" date="2022-03" db="EMBL/GenBank/DDBJ databases">
        <authorList>
            <person name="Sayadi A."/>
        </authorList>
    </citation>
    <scope>NUCLEOTIDE SEQUENCE</scope>
</reference>
<protein>
    <recommendedName>
        <fullName evidence="4">Protein quiver</fullName>
    </recommendedName>
</protein>
<accession>A0A9P0NU69</accession>
<feature type="chain" id="PRO_5040190639" description="Protein quiver" evidence="1">
    <location>
        <begin position="23"/>
        <end position="72"/>
    </location>
</feature>
<name>A0A9P0NU69_ACAOB</name>
<keyword evidence="1" id="KW-0732">Signal</keyword>
<evidence type="ECO:0000313" key="2">
    <source>
        <dbReference type="EMBL" id="CAH1959148.1"/>
    </source>
</evidence>
<organism evidence="2 3">
    <name type="scientific">Acanthoscelides obtectus</name>
    <name type="common">Bean weevil</name>
    <name type="synonym">Bruchus obtectus</name>
    <dbReference type="NCBI Taxonomy" id="200917"/>
    <lineage>
        <taxon>Eukaryota</taxon>
        <taxon>Metazoa</taxon>
        <taxon>Ecdysozoa</taxon>
        <taxon>Arthropoda</taxon>
        <taxon>Hexapoda</taxon>
        <taxon>Insecta</taxon>
        <taxon>Pterygota</taxon>
        <taxon>Neoptera</taxon>
        <taxon>Endopterygota</taxon>
        <taxon>Coleoptera</taxon>
        <taxon>Polyphaga</taxon>
        <taxon>Cucujiformia</taxon>
        <taxon>Chrysomeloidea</taxon>
        <taxon>Chrysomelidae</taxon>
        <taxon>Bruchinae</taxon>
        <taxon>Bruchini</taxon>
        <taxon>Acanthoscelides</taxon>
    </lineage>
</organism>
<dbReference type="Proteomes" id="UP001152888">
    <property type="component" value="Unassembled WGS sequence"/>
</dbReference>
<keyword evidence="3" id="KW-1185">Reference proteome</keyword>
<feature type="signal peptide" evidence="1">
    <location>
        <begin position="1"/>
        <end position="22"/>
    </location>
</feature>
<comment type="caution">
    <text evidence="2">The sequence shown here is derived from an EMBL/GenBank/DDBJ whole genome shotgun (WGS) entry which is preliminary data.</text>
</comment>